<protein>
    <submittedName>
        <fullName evidence="2">Uncharacterized protein</fullName>
    </submittedName>
</protein>
<proteinExistence type="predicted"/>
<dbReference type="OrthoDB" id="5866816at2759"/>
<evidence type="ECO:0000313" key="2">
    <source>
        <dbReference type="EMBL" id="CAG9533596.1"/>
    </source>
</evidence>
<dbReference type="AlphaFoldDB" id="A0A8J2M1Q1"/>
<reference evidence="2" key="1">
    <citation type="submission" date="2021-09" db="EMBL/GenBank/DDBJ databases">
        <authorList>
            <consortium name="Pathogen Informatics"/>
        </authorList>
    </citation>
    <scope>NUCLEOTIDE SEQUENCE</scope>
</reference>
<feature type="region of interest" description="Disordered" evidence="1">
    <location>
        <begin position="1"/>
        <end position="196"/>
    </location>
</feature>
<feature type="compositionally biased region" description="Basic and acidic residues" evidence="1">
    <location>
        <begin position="60"/>
        <end position="106"/>
    </location>
</feature>
<organism evidence="2 3">
    <name type="scientific">Cercopithifilaria johnstoni</name>
    <dbReference type="NCBI Taxonomy" id="2874296"/>
    <lineage>
        <taxon>Eukaryota</taxon>
        <taxon>Metazoa</taxon>
        <taxon>Ecdysozoa</taxon>
        <taxon>Nematoda</taxon>
        <taxon>Chromadorea</taxon>
        <taxon>Rhabditida</taxon>
        <taxon>Spirurina</taxon>
        <taxon>Spiruromorpha</taxon>
        <taxon>Filarioidea</taxon>
        <taxon>Onchocercidae</taxon>
        <taxon>Cercopithifilaria</taxon>
    </lineage>
</organism>
<feature type="compositionally biased region" description="Basic residues" evidence="1">
    <location>
        <begin position="182"/>
        <end position="194"/>
    </location>
</feature>
<evidence type="ECO:0000313" key="3">
    <source>
        <dbReference type="Proteomes" id="UP000746747"/>
    </source>
</evidence>
<accession>A0A8J2M1Q1</accession>
<evidence type="ECO:0000256" key="1">
    <source>
        <dbReference type="SAM" id="MobiDB-lite"/>
    </source>
</evidence>
<comment type="caution">
    <text evidence="2">The sequence shown here is derived from an EMBL/GenBank/DDBJ whole genome shotgun (WGS) entry which is preliminary data.</text>
</comment>
<keyword evidence="3" id="KW-1185">Reference proteome</keyword>
<dbReference type="Proteomes" id="UP000746747">
    <property type="component" value="Unassembled WGS sequence"/>
</dbReference>
<sequence length="362" mass="39666">MGKGRKNKPYRQMDERFPPKSKRSTNFGGPANDGKEPAKPANDGKGPAKPANDSKGPVKPADDREGSVKPANDRKESAKPADDRKGSAKPANDRKGPAKPANDRKGPAKPANNRKGPAKPANDRKGTAKLANNRKGPAKPANDGKGPAKPANNGKGPAKPANNGKGPAKPANNGKGPVPNRPNRRRQRRSKKRALINNSVIVPGGPMRTTERKNYSRFKRRKTGIPNQNTGATVEQSRIRNTDAFVPNVSYPRQFYGYTEQDNDDEPQLSCSVCRSKVLRKFLELHAWMHLSWLVQVGDRYPFQCTRCDFSAFRIPDVVCHAKEAHGNVGTSLFHPTVSDEILQSFFEKVVECFPPTISNNV</sequence>
<name>A0A8J2M1Q1_9BILA</name>
<dbReference type="EMBL" id="CAKAEH010001255">
    <property type="protein sequence ID" value="CAG9533596.1"/>
    <property type="molecule type" value="Genomic_DNA"/>
</dbReference>
<gene>
    <name evidence="2" type="ORF">CJOHNSTONI_LOCUS3809</name>
</gene>